<evidence type="ECO:0000256" key="7">
    <source>
        <dbReference type="ARBA" id="ARBA00022967"/>
    </source>
</evidence>
<dbReference type="EMBL" id="JBHTMU010000009">
    <property type="protein sequence ID" value="MFD1342202.1"/>
    <property type="molecule type" value="Genomic_DNA"/>
</dbReference>
<gene>
    <name evidence="11" type="ORF">ACFQ4E_07215</name>
</gene>
<comment type="subcellular location">
    <subcellularLocation>
        <location evidence="1">Cytoplasm</location>
    </subcellularLocation>
</comment>
<comment type="catalytic activity">
    <reaction evidence="8">
        <text>ATP + H2O + cellular proteinSide 1 = ADP + phosphate + cellular proteinSide 2.</text>
        <dbReference type="EC" id="7.4.2.8"/>
    </reaction>
</comment>
<accession>A0ABW3ZH80</accession>
<dbReference type="PANTHER" id="PTHR15184">
    <property type="entry name" value="ATP SYNTHASE"/>
    <property type="match status" value="1"/>
</dbReference>
<dbReference type="Proteomes" id="UP001597135">
    <property type="component" value="Unassembled WGS sequence"/>
</dbReference>
<proteinExistence type="predicted"/>
<evidence type="ECO:0000313" key="11">
    <source>
        <dbReference type="EMBL" id="MFD1342202.1"/>
    </source>
</evidence>
<keyword evidence="3" id="KW-0963">Cytoplasm</keyword>
<dbReference type="InterPro" id="IPR020003">
    <property type="entry name" value="ATPase_a/bsu_AS"/>
</dbReference>
<organism evidence="11 12">
    <name type="scientific">Litorisediminicola beolgyonensis</name>
    <dbReference type="NCBI Taxonomy" id="1173614"/>
    <lineage>
        <taxon>Bacteria</taxon>
        <taxon>Pseudomonadati</taxon>
        <taxon>Pseudomonadota</taxon>
        <taxon>Alphaproteobacteria</taxon>
        <taxon>Rhodobacterales</taxon>
        <taxon>Paracoccaceae</taxon>
        <taxon>Litorisediminicola</taxon>
    </lineage>
</organism>
<dbReference type="NCBIfam" id="TIGR01026">
    <property type="entry name" value="fliI_yscN"/>
    <property type="match status" value="1"/>
</dbReference>
<dbReference type="InterPro" id="IPR040627">
    <property type="entry name" value="T3SS_ATPase_C"/>
</dbReference>
<keyword evidence="12" id="KW-1185">Reference proteome</keyword>
<evidence type="ECO:0000256" key="8">
    <source>
        <dbReference type="ARBA" id="ARBA00034006"/>
    </source>
</evidence>
<dbReference type="InterPro" id="IPR050053">
    <property type="entry name" value="ATPase_alpha/beta_chains"/>
</dbReference>
<dbReference type="InterPro" id="IPR027417">
    <property type="entry name" value="P-loop_NTPase"/>
</dbReference>
<dbReference type="Gene3D" id="3.40.50.12240">
    <property type="match status" value="1"/>
</dbReference>
<evidence type="ECO:0000256" key="4">
    <source>
        <dbReference type="ARBA" id="ARBA00022741"/>
    </source>
</evidence>
<evidence type="ECO:0000259" key="10">
    <source>
        <dbReference type="SMART" id="SM00382"/>
    </source>
</evidence>
<keyword evidence="6" id="KW-0653">Protein transport</keyword>
<dbReference type="InterPro" id="IPR003593">
    <property type="entry name" value="AAA+_ATPase"/>
</dbReference>
<sequence length="451" mass="47598">MQGQEIAGLRSGLSELSRAQAMGRVRGADGAVIWVDGLSDIAALGDRVRIEREGSPLFAEIVRLTSETTACLPEGPAEGVSQGLSVLHHGAPTLAPSDGWIGRVVDPLGRPLDGRPLLPGPVRRPFQAAPPPATERRPLGPRLSTGLALFNTILPLVTGQRIGLFAGSGVGKSHLLADLARGVDSDVVVLGLVGERSRELRHFTESVLGPEGMARSVVVATTSDRSPQERRRCADAAMTVAEHFRDSGRNVLLLVDSVTRFAEAHRDVALSSGEMASLRGFPASTAQRLMSLSERAGPGAGGQGDITAIFSVLVAGSDMDEPVADILRGSLDGHVILSRDIAERGRFPAVDVLRSVSRALPDAASSAENAVIQRVRQLLGSYYGAEAMIRAGLYRDGSDAKVDDALRSHAALEAFFSLRETVAPAESFQGLRLLLRRSGVSDGTAPDRSRG</sequence>
<dbReference type="Pfam" id="PF00006">
    <property type="entry name" value="ATP-synt_ab"/>
    <property type="match status" value="1"/>
</dbReference>
<evidence type="ECO:0000256" key="3">
    <source>
        <dbReference type="ARBA" id="ARBA00022490"/>
    </source>
</evidence>
<feature type="compositionally biased region" description="Low complexity" evidence="9">
    <location>
        <begin position="116"/>
        <end position="125"/>
    </location>
</feature>
<feature type="domain" description="AAA+ ATPase" evidence="10">
    <location>
        <begin position="158"/>
        <end position="342"/>
    </location>
</feature>
<keyword evidence="7" id="KW-1278">Translocase</keyword>
<dbReference type="SUPFAM" id="SSF52540">
    <property type="entry name" value="P-loop containing nucleoside triphosphate hydrolases"/>
    <property type="match status" value="1"/>
</dbReference>
<dbReference type="Pfam" id="PF18269">
    <property type="entry name" value="T3SS_ATPase_C"/>
    <property type="match status" value="1"/>
</dbReference>
<dbReference type="InterPro" id="IPR000194">
    <property type="entry name" value="ATPase_F1/V1/A1_a/bsu_nucl-bd"/>
</dbReference>
<dbReference type="PANTHER" id="PTHR15184:SF9">
    <property type="entry name" value="SPI-1 TYPE 3 SECRETION SYSTEM ATPASE"/>
    <property type="match status" value="1"/>
</dbReference>
<dbReference type="PROSITE" id="PS00152">
    <property type="entry name" value="ATPASE_ALPHA_BETA"/>
    <property type="match status" value="1"/>
</dbReference>
<evidence type="ECO:0000256" key="5">
    <source>
        <dbReference type="ARBA" id="ARBA00022840"/>
    </source>
</evidence>
<evidence type="ECO:0000256" key="6">
    <source>
        <dbReference type="ARBA" id="ARBA00022927"/>
    </source>
</evidence>
<evidence type="ECO:0000256" key="2">
    <source>
        <dbReference type="ARBA" id="ARBA00022448"/>
    </source>
</evidence>
<name>A0ABW3ZH80_9RHOB</name>
<keyword evidence="2" id="KW-0813">Transport</keyword>
<dbReference type="SMART" id="SM00382">
    <property type="entry name" value="AAA"/>
    <property type="match status" value="1"/>
</dbReference>
<protein>
    <submittedName>
        <fullName evidence="11">FliI/YscN family ATPase</fullName>
    </submittedName>
</protein>
<evidence type="ECO:0000256" key="9">
    <source>
        <dbReference type="SAM" id="MobiDB-lite"/>
    </source>
</evidence>
<comment type="caution">
    <text evidence="11">The sequence shown here is derived from an EMBL/GenBank/DDBJ whole genome shotgun (WGS) entry which is preliminary data.</text>
</comment>
<keyword evidence="5" id="KW-0067">ATP-binding</keyword>
<evidence type="ECO:0000256" key="1">
    <source>
        <dbReference type="ARBA" id="ARBA00004496"/>
    </source>
</evidence>
<dbReference type="RefSeq" id="WP_386802263.1">
    <property type="nucleotide sequence ID" value="NZ_JBHTMU010000009.1"/>
</dbReference>
<keyword evidence="4" id="KW-0547">Nucleotide-binding</keyword>
<dbReference type="InterPro" id="IPR005714">
    <property type="entry name" value="ATPase_T3SS_FliI/YscN"/>
</dbReference>
<feature type="region of interest" description="Disordered" evidence="9">
    <location>
        <begin position="116"/>
        <end position="140"/>
    </location>
</feature>
<reference evidence="12" key="1">
    <citation type="journal article" date="2019" name="Int. J. Syst. Evol. Microbiol.">
        <title>The Global Catalogue of Microorganisms (GCM) 10K type strain sequencing project: providing services to taxonomists for standard genome sequencing and annotation.</title>
        <authorList>
            <consortium name="The Broad Institute Genomics Platform"/>
            <consortium name="The Broad Institute Genome Sequencing Center for Infectious Disease"/>
            <person name="Wu L."/>
            <person name="Ma J."/>
        </authorList>
    </citation>
    <scope>NUCLEOTIDE SEQUENCE [LARGE SCALE GENOMIC DNA]</scope>
    <source>
        <strain evidence="12">CCUG 62953</strain>
    </source>
</reference>
<evidence type="ECO:0000313" key="12">
    <source>
        <dbReference type="Proteomes" id="UP001597135"/>
    </source>
</evidence>